<evidence type="ECO:0000256" key="1">
    <source>
        <dbReference type="SAM" id="SignalP"/>
    </source>
</evidence>
<reference evidence="3" key="1">
    <citation type="submission" date="2017-02" db="EMBL/GenBank/DDBJ databases">
        <authorList>
            <person name="Varghese N."/>
            <person name="Submissions S."/>
        </authorList>
    </citation>
    <scope>NUCLEOTIDE SEQUENCE [LARGE SCALE GENOMIC DNA]</scope>
    <source>
        <strain evidence="3">SM117</strain>
    </source>
</reference>
<dbReference type="PROSITE" id="PS51257">
    <property type="entry name" value="PROKAR_LIPOPROTEIN"/>
    <property type="match status" value="1"/>
</dbReference>
<dbReference type="EMBL" id="FVZE01000002">
    <property type="protein sequence ID" value="SLJ95648.1"/>
    <property type="molecule type" value="Genomic_DNA"/>
</dbReference>
<dbReference type="AlphaFoldDB" id="A0A1U6HIS5"/>
<organism evidence="2 3">
    <name type="scientific">Novosphingobium mathurense</name>
    <dbReference type="NCBI Taxonomy" id="428990"/>
    <lineage>
        <taxon>Bacteria</taxon>
        <taxon>Pseudomonadati</taxon>
        <taxon>Pseudomonadota</taxon>
        <taxon>Alphaproteobacteria</taxon>
        <taxon>Sphingomonadales</taxon>
        <taxon>Sphingomonadaceae</taxon>
        <taxon>Novosphingobium</taxon>
    </lineage>
</organism>
<evidence type="ECO:0000313" key="3">
    <source>
        <dbReference type="Proteomes" id="UP000190989"/>
    </source>
</evidence>
<gene>
    <name evidence="2" type="ORF">SAMN06295987_102512</name>
</gene>
<dbReference type="RefSeq" id="WP_079730125.1">
    <property type="nucleotide sequence ID" value="NZ_FVZE01000002.1"/>
</dbReference>
<feature type="chain" id="PRO_5012820987" description="Protease inhibitor Inh" evidence="1">
    <location>
        <begin position="21"/>
        <end position="132"/>
    </location>
</feature>
<keyword evidence="3" id="KW-1185">Reference proteome</keyword>
<sequence>MKRSVALSIAVLPLALAACAKTAPGEAPPASPAAEVIGKAVSCLPLSSYSTTRIRDDWTIDFIGGAGSKVWRVTLPQRCAGLKSADSFSFETSLTQLCRNDIIYPIRQYGGQYQRQGACGLSDFVPVKLLDK</sequence>
<keyword evidence="1" id="KW-0732">Signal</keyword>
<dbReference type="STRING" id="428990.SAMN06295987_102512"/>
<accession>A0A1U6HIS5</accession>
<evidence type="ECO:0000313" key="2">
    <source>
        <dbReference type="EMBL" id="SLJ95648.1"/>
    </source>
</evidence>
<proteinExistence type="predicted"/>
<dbReference type="Proteomes" id="UP000190989">
    <property type="component" value="Unassembled WGS sequence"/>
</dbReference>
<protein>
    <recommendedName>
        <fullName evidence="4">Protease inhibitor Inh</fullName>
    </recommendedName>
</protein>
<evidence type="ECO:0008006" key="4">
    <source>
        <dbReference type="Google" id="ProtNLM"/>
    </source>
</evidence>
<feature type="signal peptide" evidence="1">
    <location>
        <begin position="1"/>
        <end position="20"/>
    </location>
</feature>
<name>A0A1U6HIS5_9SPHN</name>